<dbReference type="Proteomes" id="UP000247647">
    <property type="component" value="Unassembled WGS sequence"/>
</dbReference>
<evidence type="ECO:0000313" key="3">
    <source>
        <dbReference type="Proteomes" id="UP000247647"/>
    </source>
</evidence>
<dbReference type="AlphaFoldDB" id="A0A318Y3S1"/>
<feature type="compositionally biased region" description="Polar residues" evidence="1">
    <location>
        <begin position="119"/>
        <end position="132"/>
    </location>
</feature>
<feature type="region of interest" description="Disordered" evidence="1">
    <location>
        <begin position="119"/>
        <end position="138"/>
    </location>
</feature>
<dbReference type="GeneID" id="37121359"/>
<feature type="region of interest" description="Disordered" evidence="1">
    <location>
        <begin position="260"/>
        <end position="300"/>
    </location>
</feature>
<proteinExistence type="predicted"/>
<evidence type="ECO:0000256" key="1">
    <source>
        <dbReference type="SAM" id="MobiDB-lite"/>
    </source>
</evidence>
<feature type="non-terminal residue" evidence="2">
    <location>
        <position position="379"/>
    </location>
</feature>
<feature type="compositionally biased region" description="Polar residues" evidence="1">
    <location>
        <begin position="260"/>
        <end position="273"/>
    </location>
</feature>
<reference evidence="2" key="1">
    <citation type="submission" date="2016-12" db="EMBL/GenBank/DDBJ databases">
        <title>The genomes of Aspergillus section Nigri reveals drivers in fungal speciation.</title>
        <authorList>
            <consortium name="DOE Joint Genome Institute"/>
            <person name="Vesth T.C."/>
            <person name="Nybo J."/>
            <person name="Theobald S."/>
            <person name="Brandl J."/>
            <person name="Frisvad J.C."/>
            <person name="Nielsen K.F."/>
            <person name="Lyhne E.K."/>
            <person name="Kogle M.E."/>
            <person name="Kuo A."/>
            <person name="Riley R."/>
            <person name="Clum A."/>
            <person name="Nolan M."/>
            <person name="Lipzen A."/>
            <person name="Salamov A."/>
            <person name="Henrissat B."/>
            <person name="Wiebenga A."/>
            <person name="De Vries R.P."/>
            <person name="Grigoriev I.V."/>
            <person name="Mortensen U.H."/>
            <person name="Andersen M.R."/>
            <person name="Baker S.E."/>
        </authorList>
    </citation>
    <scope>NUCLEOTIDE SEQUENCE [LARGE SCALE GENOMIC DNA]</scope>
    <source>
        <strain evidence="2">CBS 115656</strain>
    </source>
</reference>
<feature type="non-terminal residue" evidence="2">
    <location>
        <position position="1"/>
    </location>
</feature>
<dbReference type="EMBL" id="KZ821572">
    <property type="protein sequence ID" value="PYH28097.1"/>
    <property type="molecule type" value="Genomic_DNA"/>
</dbReference>
<sequence>DWLQSKGTPGTDSSVEAVISVLWRTLDQLVRKSQQTVQHCGSTIRLEAVRTQANELPHRALLGYMDAQSIRKHVIPWQQMLAFFARTQQPHGWRSPPYAFTARQQDKWTRLWRAVQTSNSAPTAGSSGGHNNDATHGEDPLAPWLMSLQEQTCLEFCVELLNQRYRSNEYESALVCAMAVLGRGESGWRSPETYPPILSSVIKLARFFVVQKALWLDPAARQIIAVWQHQQDGTPWALVSADEDLADLATGVDCDQYDSRSSPGVFSQQSDPISSPAFGTPVHATRQSTPSTMRSPPGGTFPEHVESMVRKFMIRGTHGPMQTLLDWRTYGLRVHYNTSTPGHIAWLGSDEVLYKDVQFTMGRLRSFLHGLVDTTKSIL</sequence>
<gene>
    <name evidence="2" type="ORF">BO87DRAFT_269404</name>
</gene>
<protein>
    <submittedName>
        <fullName evidence="2">Uncharacterized protein</fullName>
    </submittedName>
</protein>
<accession>A0A318Y3S1</accession>
<evidence type="ECO:0000313" key="2">
    <source>
        <dbReference type="EMBL" id="PYH28097.1"/>
    </source>
</evidence>
<organism evidence="2 3">
    <name type="scientific">Aspergillus neoniger (strain CBS 115656)</name>
    <dbReference type="NCBI Taxonomy" id="1448310"/>
    <lineage>
        <taxon>Eukaryota</taxon>
        <taxon>Fungi</taxon>
        <taxon>Dikarya</taxon>
        <taxon>Ascomycota</taxon>
        <taxon>Pezizomycotina</taxon>
        <taxon>Eurotiomycetes</taxon>
        <taxon>Eurotiomycetidae</taxon>
        <taxon>Eurotiales</taxon>
        <taxon>Aspergillaceae</taxon>
        <taxon>Aspergillus</taxon>
        <taxon>Aspergillus subgen. Circumdati</taxon>
    </lineage>
</organism>
<keyword evidence="3" id="KW-1185">Reference proteome</keyword>
<dbReference type="OrthoDB" id="4505768at2759"/>
<dbReference type="RefSeq" id="XP_025473575.1">
    <property type="nucleotide sequence ID" value="XM_025618903.1"/>
</dbReference>
<name>A0A318Y3S1_ASPNB</name>
<feature type="compositionally biased region" description="Polar residues" evidence="1">
    <location>
        <begin position="285"/>
        <end position="294"/>
    </location>
</feature>